<protein>
    <submittedName>
        <fullName evidence="6">DUF2207 domain-containing protein</fullName>
    </submittedName>
</protein>
<dbReference type="Pfam" id="PF20990">
    <property type="entry name" value="DUF2207_C"/>
    <property type="match status" value="1"/>
</dbReference>
<evidence type="ECO:0000259" key="5">
    <source>
        <dbReference type="Pfam" id="PF20990"/>
    </source>
</evidence>
<feature type="signal peptide" evidence="3">
    <location>
        <begin position="1"/>
        <end position="34"/>
    </location>
</feature>
<feature type="transmembrane region" description="Helical" evidence="2">
    <location>
        <begin position="435"/>
        <end position="454"/>
    </location>
</feature>
<dbReference type="InterPro" id="IPR018702">
    <property type="entry name" value="DUF2207"/>
</dbReference>
<feature type="compositionally biased region" description="Gly residues" evidence="1">
    <location>
        <begin position="570"/>
        <end position="590"/>
    </location>
</feature>
<evidence type="ECO:0000313" key="7">
    <source>
        <dbReference type="Proteomes" id="UP001359886"/>
    </source>
</evidence>
<feature type="region of interest" description="Disordered" evidence="1">
    <location>
        <begin position="562"/>
        <end position="590"/>
    </location>
</feature>
<sequence>MAVRSARFFRIGSAFTRRLVFTALLIAAPFQAVLADERIHDYHADVQVHANGAITVTETIEVTAEGRQIRRGIYRDFPTRYRDPLGNHYRVDFIVDSVLRNGEPEPWHTEDHANGVRLYIGDANRMLRHGRHTYTLRFVTNRQLGYFDDHDELWWNVTGNGWVFPIDHASARIVLPFNLPVDELELNAWTGAFGARGGDARMGIVDARTVEFETTRGLAPRQGLSVLAAWPKGLIDEPSGMQKLHWFIRDNGAAIVLLLGLLAPLAWYYQAWDRVGRDPRGGIIIPRFKPPRGLSPAACRYVLDMAFNRNAFTAAIISLAVKGHVRIDEDGGGFLSKPDFTLTRTVPASAGADTRPTPGESAVLEALLPSAGARIEMDQENHQDFQSASTGLQAALKKEYQGRLFKLNLVHMVPPLAMSALAALIAAVFDGGPAVWIPWVLLTLALHSLFIWLLRAPTPAGRRVMDEIEGLKMYLGTAERDRLNRMSSPQLTPEVFENFLPYAYALGVENAWCERFARELPEAPEEAGYQPNWYSGRFRGVRALNHLGDDFSSSISSAIASASTAPGSSSGSGGGGFSGGGGGGGGGGGW</sequence>
<evidence type="ECO:0000256" key="3">
    <source>
        <dbReference type="SAM" id="SignalP"/>
    </source>
</evidence>
<comment type="caution">
    <text evidence="6">The sequence shown here is derived from an EMBL/GenBank/DDBJ whole genome shotgun (WGS) entry which is preliminary data.</text>
</comment>
<dbReference type="RefSeq" id="WP_354695702.1">
    <property type="nucleotide sequence ID" value="NZ_JAZHOG010000007.1"/>
</dbReference>
<proteinExistence type="predicted"/>
<feature type="domain" description="Predicted membrane protein YciQ-like C-terminal" evidence="5">
    <location>
        <begin position="287"/>
        <end position="516"/>
    </location>
</feature>
<dbReference type="InterPro" id="IPR048389">
    <property type="entry name" value="YciQ-like_C"/>
</dbReference>
<evidence type="ECO:0000313" key="6">
    <source>
        <dbReference type="EMBL" id="MEJ8568386.1"/>
    </source>
</evidence>
<reference evidence="6 7" key="1">
    <citation type="submission" date="2024-02" db="EMBL/GenBank/DDBJ databases">
        <title>A novel Wenzhouxiangellaceae bacterium, isolated from coastal sediments.</title>
        <authorList>
            <person name="Du Z.-J."/>
            <person name="Ye Y.-Q."/>
            <person name="Zhang X.-Y."/>
        </authorList>
    </citation>
    <scope>NUCLEOTIDE SEQUENCE [LARGE SCALE GENOMIC DNA]</scope>
    <source>
        <strain evidence="6 7">CH-27</strain>
    </source>
</reference>
<feature type="transmembrane region" description="Helical" evidence="2">
    <location>
        <begin position="407"/>
        <end position="429"/>
    </location>
</feature>
<evidence type="ECO:0000256" key="2">
    <source>
        <dbReference type="SAM" id="Phobius"/>
    </source>
</evidence>
<dbReference type="Pfam" id="PF09972">
    <property type="entry name" value="DUF2207"/>
    <property type="match status" value="1"/>
</dbReference>
<organism evidence="6 7">
    <name type="scientific">Elongatibacter sediminis</name>
    <dbReference type="NCBI Taxonomy" id="3119006"/>
    <lineage>
        <taxon>Bacteria</taxon>
        <taxon>Pseudomonadati</taxon>
        <taxon>Pseudomonadota</taxon>
        <taxon>Gammaproteobacteria</taxon>
        <taxon>Chromatiales</taxon>
        <taxon>Wenzhouxiangellaceae</taxon>
        <taxon>Elongatibacter</taxon>
    </lineage>
</organism>
<keyword evidence="2" id="KW-0472">Membrane</keyword>
<accession>A0AAW9RLE7</accession>
<keyword evidence="2" id="KW-1133">Transmembrane helix</keyword>
<dbReference type="AlphaFoldDB" id="A0AAW9RLE7"/>
<evidence type="ECO:0000256" key="1">
    <source>
        <dbReference type="SAM" id="MobiDB-lite"/>
    </source>
</evidence>
<dbReference type="Proteomes" id="UP001359886">
    <property type="component" value="Unassembled WGS sequence"/>
</dbReference>
<keyword evidence="3" id="KW-0732">Signal</keyword>
<dbReference type="EMBL" id="JAZHOG010000007">
    <property type="protein sequence ID" value="MEJ8568386.1"/>
    <property type="molecule type" value="Genomic_DNA"/>
</dbReference>
<feature type="transmembrane region" description="Helical" evidence="2">
    <location>
        <begin position="252"/>
        <end position="269"/>
    </location>
</feature>
<keyword evidence="7" id="KW-1185">Reference proteome</keyword>
<gene>
    <name evidence="6" type="ORF">V3330_12190</name>
</gene>
<keyword evidence="2" id="KW-0812">Transmembrane</keyword>
<feature type="chain" id="PRO_5043409916" evidence="3">
    <location>
        <begin position="35"/>
        <end position="590"/>
    </location>
</feature>
<feature type="domain" description="DUF2207" evidence="4">
    <location>
        <begin position="38"/>
        <end position="230"/>
    </location>
</feature>
<evidence type="ECO:0000259" key="4">
    <source>
        <dbReference type="Pfam" id="PF09972"/>
    </source>
</evidence>
<name>A0AAW9RLE7_9GAMM</name>